<evidence type="ECO:0000313" key="1">
    <source>
        <dbReference type="EMBL" id="TKR92461.1"/>
    </source>
</evidence>
<keyword evidence="2" id="KW-1185">Reference proteome</keyword>
<reference evidence="1 2" key="2">
    <citation type="journal article" date="2019" name="G3 (Bethesda)">
        <title>Hybrid Assembly of the Genome of the Entomopathogenic Nematode Steinernema carpocapsae Identifies the X-Chromosome.</title>
        <authorList>
            <person name="Serra L."/>
            <person name="Macchietto M."/>
            <person name="Macias-Munoz A."/>
            <person name="McGill C.J."/>
            <person name="Rodriguez I.M."/>
            <person name="Rodriguez B."/>
            <person name="Murad R."/>
            <person name="Mortazavi A."/>
        </authorList>
    </citation>
    <scope>NUCLEOTIDE SEQUENCE [LARGE SCALE GENOMIC DNA]</scope>
    <source>
        <strain evidence="1 2">ALL</strain>
    </source>
</reference>
<comment type="caution">
    <text evidence="1">The sequence shown here is derived from an EMBL/GenBank/DDBJ whole genome shotgun (WGS) entry which is preliminary data.</text>
</comment>
<dbReference type="Proteomes" id="UP000298663">
    <property type="component" value="Unassembled WGS sequence"/>
</dbReference>
<dbReference type="EMBL" id="AZBU02000002">
    <property type="protein sequence ID" value="TKR92461.1"/>
    <property type="molecule type" value="Genomic_DNA"/>
</dbReference>
<organism evidence="1 2">
    <name type="scientific">Steinernema carpocapsae</name>
    <name type="common">Entomopathogenic nematode</name>
    <dbReference type="NCBI Taxonomy" id="34508"/>
    <lineage>
        <taxon>Eukaryota</taxon>
        <taxon>Metazoa</taxon>
        <taxon>Ecdysozoa</taxon>
        <taxon>Nematoda</taxon>
        <taxon>Chromadorea</taxon>
        <taxon>Rhabditida</taxon>
        <taxon>Tylenchina</taxon>
        <taxon>Panagrolaimomorpha</taxon>
        <taxon>Strongyloidoidea</taxon>
        <taxon>Steinernematidae</taxon>
        <taxon>Steinernema</taxon>
    </lineage>
</organism>
<proteinExistence type="predicted"/>
<gene>
    <name evidence="1" type="ORF">L596_007108</name>
</gene>
<reference evidence="1 2" key="1">
    <citation type="journal article" date="2015" name="Genome Biol.">
        <title>Comparative genomics of Steinernema reveals deeply conserved gene regulatory networks.</title>
        <authorList>
            <person name="Dillman A.R."/>
            <person name="Macchietto M."/>
            <person name="Porter C.F."/>
            <person name="Rogers A."/>
            <person name="Williams B."/>
            <person name="Antoshechkin I."/>
            <person name="Lee M.M."/>
            <person name="Goodwin Z."/>
            <person name="Lu X."/>
            <person name="Lewis E.E."/>
            <person name="Goodrich-Blair H."/>
            <person name="Stock S.P."/>
            <person name="Adams B.J."/>
            <person name="Sternberg P.W."/>
            <person name="Mortazavi A."/>
        </authorList>
    </citation>
    <scope>NUCLEOTIDE SEQUENCE [LARGE SCALE GENOMIC DNA]</scope>
    <source>
        <strain evidence="1 2">ALL</strain>
    </source>
</reference>
<sequence length="85" mass="10068">MIPALETTCFRTAFQMRRFPNFHLATKDRKEHQLIPTRSIPPPFVIYNRFPFFPRQTLKAGFHGSHEYSFRGRGRKPFPQCLGRS</sequence>
<evidence type="ECO:0000313" key="2">
    <source>
        <dbReference type="Proteomes" id="UP000298663"/>
    </source>
</evidence>
<accession>A0A4U5P8Y8</accession>
<dbReference type="AlphaFoldDB" id="A0A4U5P8Y8"/>
<name>A0A4U5P8Y8_STECR</name>
<protein>
    <submittedName>
        <fullName evidence="1">Uncharacterized protein</fullName>
    </submittedName>
</protein>